<evidence type="ECO:0000313" key="2">
    <source>
        <dbReference type="Proteomes" id="UP001307839"/>
    </source>
</evidence>
<comment type="caution">
    <text evidence="1">The sequence shown here is derived from an EMBL/GenBank/DDBJ whole genome shotgun (WGS) entry which is preliminary data.</text>
</comment>
<name>A0AB35WY76_9PSED</name>
<sequence length="641" mass="68552">MGKNENITAQQARIHSRALRMNTFANLDDPIFNTANPLLADTSDDAPNQLHTDYQGKDLKIDIPQFEQGGNGRPGNITLHWQGDPIGTPYAFTTPITNFPVTMVLPASATRTEGSFLLHYVVNIRGNISQSAPMTINIDKTAPNNNVGGAPVSLPAEVEASGITRAYLDANGGKVLVTVDGGYVDAKIGDVVEVWYGPSIPLASKVGEVTRANLADPITFDLLESMLGEEGEKSLFYKLVDRKGNAGPNSEYKKFNVELTAPPAGLAPPTVPLASDGLIDYADVVDGVRVNIAPYSNWFSRDLVIVTFDGIDHAPQQMPQSGASILLPYSLVFGGNLGEKASSVTYRITRGGNSFDGPGSADFKVDLRTPGPDPVDPPAVVHPGLNLPSVKGAVSPEGQLKAADRDQDVEVTILIYDAPAKGEYVQLYWNGEVVPGARYEVQGDEAPTFQIPFDLPWDIIDAAGNGDIPAHYIVGHALNDNVLSSAARVVNVEGVPIVLPQPSFQNLDLSFPPEEILNCPSLRLEAGALVAEIAVPSDDRLAGNEMTFLYQGWSDESGTVPIDGTDDSFTYTPSAEEAASGFTVTLPYETALKETRQAYGSIHYTVALGGVTVDSPKHLVIIELLRPGGFYCEIPASRSRP</sequence>
<dbReference type="AlphaFoldDB" id="A0AB35WY76"/>
<gene>
    <name evidence="1" type="ORF">V0R53_24790</name>
</gene>
<reference evidence="1 2" key="1">
    <citation type="submission" date="2024-01" db="EMBL/GenBank/DDBJ databases">
        <title>Unpublished Manusciprt.</title>
        <authorList>
            <person name="Duman M."/>
            <person name="Valdes E.G."/>
            <person name="Ajmi N."/>
            <person name="Altun S."/>
            <person name="Saticioglu I.B."/>
        </authorList>
    </citation>
    <scope>NUCLEOTIDE SEQUENCE [LARGE SCALE GENOMIC DNA]</scope>
    <source>
        <strain evidence="1 2">120P</strain>
    </source>
</reference>
<evidence type="ECO:0008006" key="3">
    <source>
        <dbReference type="Google" id="ProtNLM"/>
    </source>
</evidence>
<organism evidence="1 2">
    <name type="scientific">Pseudomonas auratipiscis</name>
    <dbReference type="NCBI Taxonomy" id="3115853"/>
    <lineage>
        <taxon>Bacteria</taxon>
        <taxon>Pseudomonadati</taxon>
        <taxon>Pseudomonadota</taxon>
        <taxon>Gammaproteobacteria</taxon>
        <taxon>Pseudomonadales</taxon>
        <taxon>Pseudomonadaceae</taxon>
        <taxon>Pseudomonas</taxon>
    </lineage>
</organism>
<keyword evidence="2" id="KW-1185">Reference proteome</keyword>
<proteinExistence type="predicted"/>
<dbReference type="RefSeq" id="WP_330080815.1">
    <property type="nucleotide sequence ID" value="NZ_JAZDCU010000023.1"/>
</dbReference>
<evidence type="ECO:0000313" key="1">
    <source>
        <dbReference type="EMBL" id="MEE1869606.1"/>
    </source>
</evidence>
<dbReference type="EMBL" id="JAZDQP010000023">
    <property type="protein sequence ID" value="MEE1869606.1"/>
    <property type="molecule type" value="Genomic_DNA"/>
</dbReference>
<accession>A0AB35WY76</accession>
<protein>
    <recommendedName>
        <fullName evidence="3">Ig-like domain-containing protein</fullName>
    </recommendedName>
</protein>
<dbReference type="Proteomes" id="UP001307839">
    <property type="component" value="Unassembled WGS sequence"/>
</dbReference>